<reference evidence="2" key="1">
    <citation type="submission" date="2017-04" db="EMBL/GenBank/DDBJ databases">
        <authorList>
            <person name="Varghese N."/>
            <person name="Submissions S."/>
        </authorList>
    </citation>
    <scope>NUCLEOTIDE SEQUENCE [LARGE SCALE GENOMIC DNA]</scope>
    <source>
        <strain evidence="2">RKEM611</strain>
    </source>
</reference>
<dbReference type="Proteomes" id="UP000192907">
    <property type="component" value="Unassembled WGS sequence"/>
</dbReference>
<dbReference type="OrthoDB" id="5288783at2"/>
<accession>A0A1Y6BTM3</accession>
<evidence type="ECO:0000313" key="2">
    <source>
        <dbReference type="Proteomes" id="UP000192907"/>
    </source>
</evidence>
<protein>
    <submittedName>
        <fullName evidence="1">Uncharacterized protein</fullName>
    </submittedName>
</protein>
<evidence type="ECO:0000313" key="1">
    <source>
        <dbReference type="EMBL" id="SMF26882.1"/>
    </source>
</evidence>
<organism evidence="1 2">
    <name type="scientific">Pseudobacteriovorax antillogorgiicola</name>
    <dbReference type="NCBI Taxonomy" id="1513793"/>
    <lineage>
        <taxon>Bacteria</taxon>
        <taxon>Pseudomonadati</taxon>
        <taxon>Bdellovibrionota</taxon>
        <taxon>Oligoflexia</taxon>
        <taxon>Oligoflexales</taxon>
        <taxon>Pseudobacteriovoracaceae</taxon>
        <taxon>Pseudobacteriovorax</taxon>
    </lineage>
</organism>
<gene>
    <name evidence="1" type="ORF">SAMN06296036_108176</name>
</gene>
<dbReference type="STRING" id="1513793.SAMN06296036_108176"/>
<dbReference type="AlphaFoldDB" id="A0A1Y6BTM3"/>
<name>A0A1Y6BTM3_9BACT</name>
<keyword evidence="2" id="KW-1185">Reference proteome</keyword>
<dbReference type="EMBL" id="FWZT01000008">
    <property type="protein sequence ID" value="SMF26882.1"/>
    <property type="molecule type" value="Genomic_DNA"/>
</dbReference>
<sequence length="375" mass="42807">MLFEIGKALQPLFNFQCGVHLSLYLDAKDQEPREQIYDAIDQARVYLERAMTEVEQDAYLKPLINLAEDKHMLAQMKDCLGIFLNERSVRIIRIPFQVNPVLVVATSFHIKPLLKWLQIDRRFLVLGIRDEGLSLYDGTLTNIRKVDLAYELEEHDLALKAELRRRDCVELGACLEFDMDIVRRKLNAIRRKSDVPLYIIGDSSLRDKVVRTLAYPQKSTIHWHTAYDDCQIDQLCDEIRKTLKMKADFDFEEKLEEFMVATQLGKTNTRIDQIAYVATQGGVERLFVSEDLMLFGRIEPATGRITLHDRHRDHEDDDVLDDIAQIVLSKGGEVVVTPQSRMPGGGPVAAVFKYSGREGGDAIMLAKPPEFAISA</sequence>
<dbReference type="RefSeq" id="WP_132318802.1">
    <property type="nucleotide sequence ID" value="NZ_FWZT01000008.1"/>
</dbReference>
<proteinExistence type="predicted"/>